<feature type="non-terminal residue" evidence="1">
    <location>
        <position position="135"/>
    </location>
</feature>
<keyword evidence="2" id="KW-1185">Reference proteome</keyword>
<reference evidence="1" key="1">
    <citation type="submission" date="2021-06" db="EMBL/GenBank/DDBJ databases">
        <authorList>
            <person name="Kallberg Y."/>
            <person name="Tangrot J."/>
            <person name="Rosling A."/>
        </authorList>
    </citation>
    <scope>NUCLEOTIDE SEQUENCE</scope>
    <source>
        <strain evidence="1">MA461A</strain>
    </source>
</reference>
<name>A0ACA9MK46_9GLOM</name>
<gene>
    <name evidence="1" type="ORF">RPERSI_LOCUS5693</name>
</gene>
<comment type="caution">
    <text evidence="1">The sequence shown here is derived from an EMBL/GenBank/DDBJ whole genome shotgun (WGS) entry which is preliminary data.</text>
</comment>
<dbReference type="Proteomes" id="UP000789920">
    <property type="component" value="Unassembled WGS sequence"/>
</dbReference>
<accession>A0ACA9MK46</accession>
<dbReference type="EMBL" id="CAJVQC010008639">
    <property type="protein sequence ID" value="CAG8595034.1"/>
    <property type="molecule type" value="Genomic_DNA"/>
</dbReference>
<evidence type="ECO:0000313" key="2">
    <source>
        <dbReference type="Proteomes" id="UP000789920"/>
    </source>
</evidence>
<sequence>MVYLLKPFEEITRYVCGSKYSTLNLVNLIYGSEDTDTSNDSSLNSDNEWQYAHRSAYYRKGYVNCFGLLEKARADIFLSIDELWNTSNKMGLKASILDPRAIKLLLFATIPEREQTEAQIRAELLLLKTQLDDSN</sequence>
<proteinExistence type="predicted"/>
<protein>
    <submittedName>
        <fullName evidence="1">36049_t:CDS:1</fullName>
    </submittedName>
</protein>
<organism evidence="1 2">
    <name type="scientific">Racocetra persica</name>
    <dbReference type="NCBI Taxonomy" id="160502"/>
    <lineage>
        <taxon>Eukaryota</taxon>
        <taxon>Fungi</taxon>
        <taxon>Fungi incertae sedis</taxon>
        <taxon>Mucoromycota</taxon>
        <taxon>Glomeromycotina</taxon>
        <taxon>Glomeromycetes</taxon>
        <taxon>Diversisporales</taxon>
        <taxon>Gigasporaceae</taxon>
        <taxon>Racocetra</taxon>
    </lineage>
</organism>
<evidence type="ECO:0000313" key="1">
    <source>
        <dbReference type="EMBL" id="CAG8595034.1"/>
    </source>
</evidence>